<dbReference type="AlphaFoldDB" id="A0A7J6UV88"/>
<dbReference type="SUPFAM" id="SSF53474">
    <property type="entry name" value="alpha/beta-Hydrolases"/>
    <property type="match status" value="1"/>
</dbReference>
<organism evidence="1 2">
    <name type="scientific">Thalictrum thalictroides</name>
    <name type="common">Rue-anemone</name>
    <name type="synonym">Anemone thalictroides</name>
    <dbReference type="NCBI Taxonomy" id="46969"/>
    <lineage>
        <taxon>Eukaryota</taxon>
        <taxon>Viridiplantae</taxon>
        <taxon>Streptophyta</taxon>
        <taxon>Embryophyta</taxon>
        <taxon>Tracheophyta</taxon>
        <taxon>Spermatophyta</taxon>
        <taxon>Magnoliopsida</taxon>
        <taxon>Ranunculales</taxon>
        <taxon>Ranunculaceae</taxon>
        <taxon>Thalictroideae</taxon>
        <taxon>Thalictrum</taxon>
    </lineage>
</organism>
<keyword evidence="2" id="KW-1185">Reference proteome</keyword>
<comment type="caution">
    <text evidence="1">The sequence shown here is derived from an EMBL/GenBank/DDBJ whole genome shotgun (WGS) entry which is preliminary data.</text>
</comment>
<sequence>MDHIQHKFVEIGGLDLYVAELGPIRYDTDLLCAAATATVIVFLHGFPEIWYSWRHHILYDRTSANIRKQLQCQQEPGL</sequence>
<accession>A0A7J6UV88</accession>
<dbReference type="OrthoDB" id="7130006at2759"/>
<dbReference type="Gene3D" id="3.40.50.1820">
    <property type="entry name" value="alpha/beta hydrolase"/>
    <property type="match status" value="1"/>
</dbReference>
<proteinExistence type="predicted"/>
<reference evidence="1 2" key="1">
    <citation type="submission" date="2020-06" db="EMBL/GenBank/DDBJ databases">
        <title>Transcriptomic and genomic resources for Thalictrum thalictroides and T. hernandezii: Facilitating candidate gene discovery in an emerging model plant lineage.</title>
        <authorList>
            <person name="Arias T."/>
            <person name="Riano-Pachon D.M."/>
            <person name="Di Stilio V.S."/>
        </authorList>
    </citation>
    <scope>NUCLEOTIDE SEQUENCE [LARGE SCALE GENOMIC DNA]</scope>
    <source>
        <strain evidence="2">cv. WT478/WT964</strain>
        <tissue evidence="1">Leaves</tissue>
    </source>
</reference>
<gene>
    <name evidence="1" type="ORF">FRX31_033899</name>
</gene>
<protein>
    <submittedName>
        <fullName evidence="1">Uncharacterized protein</fullName>
    </submittedName>
</protein>
<evidence type="ECO:0000313" key="2">
    <source>
        <dbReference type="Proteomes" id="UP000554482"/>
    </source>
</evidence>
<dbReference type="EMBL" id="JABWDY010042653">
    <property type="protein sequence ID" value="KAF5176514.1"/>
    <property type="molecule type" value="Genomic_DNA"/>
</dbReference>
<evidence type="ECO:0000313" key="1">
    <source>
        <dbReference type="EMBL" id="KAF5176514.1"/>
    </source>
</evidence>
<name>A0A7J6UV88_THATH</name>
<dbReference type="Proteomes" id="UP000554482">
    <property type="component" value="Unassembled WGS sequence"/>
</dbReference>
<dbReference type="InterPro" id="IPR029058">
    <property type="entry name" value="AB_hydrolase_fold"/>
</dbReference>